<keyword evidence="5" id="KW-0472">Membrane</keyword>
<reference evidence="8" key="2">
    <citation type="submission" date="2021-04" db="EMBL/GenBank/DDBJ databases">
        <authorList>
            <person name="Gilroy R."/>
        </authorList>
    </citation>
    <scope>NUCLEOTIDE SEQUENCE</scope>
    <source>
        <strain evidence="8">ChiW4-1371</strain>
    </source>
</reference>
<dbReference type="SMART" id="SM00283">
    <property type="entry name" value="MA"/>
    <property type="match status" value="1"/>
</dbReference>
<dbReference type="Pfam" id="PF00672">
    <property type="entry name" value="HAMP"/>
    <property type="match status" value="1"/>
</dbReference>
<dbReference type="PROSITE" id="PS50885">
    <property type="entry name" value="HAMP"/>
    <property type="match status" value="1"/>
</dbReference>
<evidence type="ECO:0000256" key="1">
    <source>
        <dbReference type="ARBA" id="ARBA00023224"/>
    </source>
</evidence>
<dbReference type="CDD" id="cd06225">
    <property type="entry name" value="HAMP"/>
    <property type="match status" value="1"/>
</dbReference>
<evidence type="ECO:0000256" key="4">
    <source>
        <dbReference type="SAM" id="Coils"/>
    </source>
</evidence>
<comment type="similarity">
    <text evidence="2">Belongs to the methyl-accepting chemotaxis (MCP) protein family.</text>
</comment>
<feature type="coiled-coil region" evidence="4">
    <location>
        <begin position="465"/>
        <end position="492"/>
    </location>
</feature>
<evidence type="ECO:0000313" key="8">
    <source>
        <dbReference type="EMBL" id="HIZ88885.1"/>
    </source>
</evidence>
<feature type="transmembrane region" description="Helical" evidence="5">
    <location>
        <begin position="327"/>
        <end position="354"/>
    </location>
</feature>
<comment type="caution">
    <text evidence="8">The sequence shown here is derived from an EMBL/GenBank/DDBJ whole genome shotgun (WGS) entry which is preliminary data.</text>
</comment>
<sequence>MKFFKNLFGWFFSLVRNISIKVKIILLVFFPALGIVSFFSFTFYDTYNYMSSNTELTGIINISIEVSNVSHNLQIERGLTAGYMTDKSPDTKVTIDEQRVVTDEMINQFFASIKRDNIKKYDAAYVAQIDKITNMLNGLKEFRQKADNFQVTNKEVINYYTQAISTLIESVLIASNISPDNNITKVLGGYTNFMYAKENTGLERANGNVILRSKEFNEETYRNFISVIARQDVYLSSFLAQLPKDNELAKSIIENYDLTMTDTLPIIEGYRQDIIHNAVDGKFTTTADQWFTDITAHIDNLQIIEVIIGELVNEILNKNISHAKTKLIYITAFFLFGMLFNIVFALVIASDLIIRIDKIKQYLSNVADNKNLSEELRLSSKDEIGHIAASINDFIKSIKQILLSLQSQSEANMNIASKLVEASNTVTNALSNSEQLAHSNIDIGMDIGKISEDNINESKRTMDLMTETQGELDSMQKIIETLSREVEKESRAESEIANDINELVREAEDIKTVLTVIDEIADQTNLLALNAAIEAARAGEHGRGFAVVADEVRKLAEKTQSSLGEINNIINTVLQGIVNASKTITANSDEIYKMVETADNVRKSAVEMASSMQEVASVAESSMISSQNIDGKSKDMISGLGEINGAISEIAEQMTSMHSYADEIENHVTELRNALSVFKL</sequence>
<dbReference type="PROSITE" id="PS50111">
    <property type="entry name" value="CHEMOTAXIS_TRANSDUC_2"/>
    <property type="match status" value="1"/>
</dbReference>
<feature type="domain" description="Methyl-accepting transducer" evidence="6">
    <location>
        <begin position="383"/>
        <end position="651"/>
    </location>
</feature>
<feature type="transmembrane region" description="Helical" evidence="5">
    <location>
        <begin position="24"/>
        <end position="44"/>
    </location>
</feature>
<keyword evidence="1 3" id="KW-0807">Transducer</keyword>
<dbReference type="Proteomes" id="UP000824176">
    <property type="component" value="Unassembled WGS sequence"/>
</dbReference>
<evidence type="ECO:0000256" key="2">
    <source>
        <dbReference type="ARBA" id="ARBA00029447"/>
    </source>
</evidence>
<name>A0A9D2GUD8_9BACT</name>
<dbReference type="PANTHER" id="PTHR32089:SF112">
    <property type="entry name" value="LYSOZYME-LIKE PROTEIN-RELATED"/>
    <property type="match status" value="1"/>
</dbReference>
<dbReference type="AlphaFoldDB" id="A0A9D2GUD8"/>
<dbReference type="Gene3D" id="1.10.287.950">
    <property type="entry name" value="Methyl-accepting chemotaxis protein"/>
    <property type="match status" value="1"/>
</dbReference>
<feature type="domain" description="HAMP" evidence="7">
    <location>
        <begin position="350"/>
        <end position="403"/>
    </location>
</feature>
<dbReference type="InterPro" id="IPR004089">
    <property type="entry name" value="MCPsignal_dom"/>
</dbReference>
<dbReference type="InterPro" id="IPR013587">
    <property type="entry name" value="Nitrate/nitrite_sensing"/>
</dbReference>
<gene>
    <name evidence="8" type="ORF">H9804_02980</name>
</gene>
<keyword evidence="4" id="KW-0175">Coiled coil</keyword>
<dbReference type="SUPFAM" id="SSF58104">
    <property type="entry name" value="Methyl-accepting chemotaxis protein (MCP) signaling domain"/>
    <property type="match status" value="1"/>
</dbReference>
<proteinExistence type="inferred from homology"/>
<dbReference type="InterPro" id="IPR003660">
    <property type="entry name" value="HAMP_dom"/>
</dbReference>
<dbReference type="PANTHER" id="PTHR32089">
    <property type="entry name" value="METHYL-ACCEPTING CHEMOTAXIS PROTEIN MCPB"/>
    <property type="match status" value="1"/>
</dbReference>
<dbReference type="GO" id="GO:0016020">
    <property type="term" value="C:membrane"/>
    <property type="evidence" value="ECO:0007669"/>
    <property type="project" value="InterPro"/>
</dbReference>
<reference evidence="8" key="1">
    <citation type="journal article" date="2021" name="PeerJ">
        <title>Extensive microbial diversity within the chicken gut microbiome revealed by metagenomics and culture.</title>
        <authorList>
            <person name="Gilroy R."/>
            <person name="Ravi A."/>
            <person name="Getino M."/>
            <person name="Pursley I."/>
            <person name="Horton D.L."/>
            <person name="Alikhan N.F."/>
            <person name="Baker D."/>
            <person name="Gharbi K."/>
            <person name="Hall N."/>
            <person name="Watson M."/>
            <person name="Adriaenssens E.M."/>
            <person name="Foster-Nyarko E."/>
            <person name="Jarju S."/>
            <person name="Secka A."/>
            <person name="Antonio M."/>
            <person name="Oren A."/>
            <person name="Chaudhuri R.R."/>
            <person name="La Ragione R."/>
            <person name="Hildebrand F."/>
            <person name="Pallen M.J."/>
        </authorList>
    </citation>
    <scope>NUCLEOTIDE SEQUENCE</scope>
    <source>
        <strain evidence="8">ChiW4-1371</strain>
    </source>
</reference>
<organism evidence="8 9">
    <name type="scientific">Candidatus Mucispirillum faecigallinarum</name>
    <dbReference type="NCBI Taxonomy" id="2838699"/>
    <lineage>
        <taxon>Bacteria</taxon>
        <taxon>Pseudomonadati</taxon>
        <taxon>Deferribacterota</taxon>
        <taxon>Deferribacteres</taxon>
        <taxon>Deferribacterales</taxon>
        <taxon>Mucispirillaceae</taxon>
        <taxon>Mucispirillum</taxon>
    </lineage>
</organism>
<accession>A0A9D2GUD8</accession>
<evidence type="ECO:0000256" key="5">
    <source>
        <dbReference type="SAM" id="Phobius"/>
    </source>
</evidence>
<dbReference type="Pfam" id="PF08376">
    <property type="entry name" value="NIT"/>
    <property type="match status" value="1"/>
</dbReference>
<keyword evidence="5" id="KW-1133">Transmembrane helix</keyword>
<dbReference type="GO" id="GO:0007165">
    <property type="term" value="P:signal transduction"/>
    <property type="evidence" value="ECO:0007669"/>
    <property type="project" value="UniProtKB-KW"/>
</dbReference>
<dbReference type="Gene3D" id="6.10.340.10">
    <property type="match status" value="1"/>
</dbReference>
<dbReference type="Pfam" id="PF00015">
    <property type="entry name" value="MCPsignal"/>
    <property type="match status" value="1"/>
</dbReference>
<evidence type="ECO:0000313" key="9">
    <source>
        <dbReference type="Proteomes" id="UP000824176"/>
    </source>
</evidence>
<dbReference type="EMBL" id="DXAQ01000042">
    <property type="protein sequence ID" value="HIZ88885.1"/>
    <property type="molecule type" value="Genomic_DNA"/>
</dbReference>
<protein>
    <submittedName>
        <fullName evidence="8">Methyl-accepting chemotaxis protein</fullName>
    </submittedName>
</protein>
<evidence type="ECO:0000259" key="7">
    <source>
        <dbReference type="PROSITE" id="PS50885"/>
    </source>
</evidence>
<evidence type="ECO:0000256" key="3">
    <source>
        <dbReference type="PROSITE-ProRule" id="PRU00284"/>
    </source>
</evidence>
<evidence type="ECO:0000259" key="6">
    <source>
        <dbReference type="PROSITE" id="PS50111"/>
    </source>
</evidence>
<keyword evidence="5" id="KW-0812">Transmembrane</keyword>